<keyword evidence="2" id="KW-0540">Nuclease</keyword>
<dbReference type="Pfam" id="PF13361">
    <property type="entry name" value="UvrD_C"/>
    <property type="match status" value="1"/>
</dbReference>
<evidence type="ECO:0000256" key="1">
    <source>
        <dbReference type="ARBA" id="ARBA00009922"/>
    </source>
</evidence>
<gene>
    <name evidence="19" type="ORF">FB461_0419</name>
</gene>
<evidence type="ECO:0000256" key="8">
    <source>
        <dbReference type="ARBA" id="ARBA00022840"/>
    </source>
</evidence>
<evidence type="ECO:0000256" key="3">
    <source>
        <dbReference type="ARBA" id="ARBA00022741"/>
    </source>
</evidence>
<proteinExistence type="inferred from homology"/>
<evidence type="ECO:0000256" key="15">
    <source>
        <dbReference type="PROSITE-ProRule" id="PRU00560"/>
    </source>
</evidence>
<keyword evidence="9" id="KW-0238">DNA-binding</keyword>
<keyword evidence="4" id="KW-0227">DNA damage</keyword>
<keyword evidence="10" id="KW-0234">DNA repair</keyword>
<evidence type="ECO:0000256" key="10">
    <source>
        <dbReference type="ARBA" id="ARBA00023204"/>
    </source>
</evidence>
<keyword evidence="6 15" id="KW-0347">Helicase</keyword>
<dbReference type="Proteomes" id="UP000315389">
    <property type="component" value="Unassembled WGS sequence"/>
</dbReference>
<dbReference type="AlphaFoldDB" id="A0A542ZUS1"/>
<dbReference type="InterPro" id="IPR038726">
    <property type="entry name" value="PDDEXK_AddAB-type"/>
</dbReference>
<dbReference type="Gene3D" id="3.90.320.10">
    <property type="match status" value="1"/>
</dbReference>
<evidence type="ECO:0000313" key="19">
    <source>
        <dbReference type="EMBL" id="TQL63940.1"/>
    </source>
</evidence>
<dbReference type="RefSeq" id="WP_142118510.1">
    <property type="nucleotide sequence ID" value="NZ_BAAASV010000002.1"/>
</dbReference>
<dbReference type="PROSITE" id="PS51217">
    <property type="entry name" value="UVRD_HELICASE_CTER"/>
    <property type="match status" value="1"/>
</dbReference>
<evidence type="ECO:0000259" key="17">
    <source>
        <dbReference type="PROSITE" id="PS51198"/>
    </source>
</evidence>
<feature type="region of interest" description="Disordered" evidence="16">
    <location>
        <begin position="360"/>
        <end position="400"/>
    </location>
</feature>
<evidence type="ECO:0000313" key="20">
    <source>
        <dbReference type="Proteomes" id="UP000315389"/>
    </source>
</evidence>
<evidence type="ECO:0000256" key="2">
    <source>
        <dbReference type="ARBA" id="ARBA00022722"/>
    </source>
</evidence>
<evidence type="ECO:0000256" key="14">
    <source>
        <dbReference type="ARBA" id="ARBA00048988"/>
    </source>
</evidence>
<dbReference type="PROSITE" id="PS51198">
    <property type="entry name" value="UVRD_HELICASE_ATP_BIND"/>
    <property type="match status" value="1"/>
</dbReference>
<dbReference type="Pfam" id="PF12705">
    <property type="entry name" value="PDDEXK_1"/>
    <property type="match status" value="1"/>
</dbReference>
<dbReference type="GO" id="GO:0033202">
    <property type="term" value="C:DNA helicase complex"/>
    <property type="evidence" value="ECO:0007669"/>
    <property type="project" value="TreeGrafter"/>
</dbReference>
<comment type="catalytic activity">
    <reaction evidence="14">
        <text>ATP + H2O = ADP + phosphate + H(+)</text>
        <dbReference type="Rhea" id="RHEA:13065"/>
        <dbReference type="ChEBI" id="CHEBI:15377"/>
        <dbReference type="ChEBI" id="CHEBI:15378"/>
        <dbReference type="ChEBI" id="CHEBI:30616"/>
        <dbReference type="ChEBI" id="CHEBI:43474"/>
        <dbReference type="ChEBI" id="CHEBI:456216"/>
        <dbReference type="EC" id="5.6.2.4"/>
    </reaction>
</comment>
<keyword evidence="5 15" id="KW-0378">Hydrolase</keyword>
<evidence type="ECO:0000256" key="9">
    <source>
        <dbReference type="ARBA" id="ARBA00023125"/>
    </source>
</evidence>
<evidence type="ECO:0000256" key="16">
    <source>
        <dbReference type="SAM" id="MobiDB-lite"/>
    </source>
</evidence>
<comment type="caution">
    <text evidence="19">The sequence shown here is derived from an EMBL/GenBank/DDBJ whole genome shotgun (WGS) entry which is preliminary data.</text>
</comment>
<dbReference type="Gene3D" id="3.40.50.300">
    <property type="entry name" value="P-loop containing nucleotide triphosphate hydrolases"/>
    <property type="match status" value="3"/>
</dbReference>
<evidence type="ECO:0000256" key="12">
    <source>
        <dbReference type="ARBA" id="ARBA00034617"/>
    </source>
</evidence>
<keyword evidence="20" id="KW-1185">Reference proteome</keyword>
<evidence type="ECO:0000259" key="18">
    <source>
        <dbReference type="PROSITE" id="PS51217"/>
    </source>
</evidence>
<dbReference type="OrthoDB" id="5240387at2"/>
<dbReference type="InterPro" id="IPR027417">
    <property type="entry name" value="P-loop_NTPase"/>
</dbReference>
<dbReference type="InterPro" id="IPR011335">
    <property type="entry name" value="Restrct_endonuc-II-like"/>
</dbReference>
<dbReference type="SUPFAM" id="SSF52540">
    <property type="entry name" value="P-loop containing nucleoside triphosphate hydrolases"/>
    <property type="match status" value="1"/>
</dbReference>
<comment type="catalytic activity">
    <reaction evidence="12">
        <text>Couples ATP hydrolysis with the unwinding of duplex DNA by translocating in the 3'-5' direction.</text>
        <dbReference type="EC" id="5.6.2.4"/>
    </reaction>
</comment>
<keyword evidence="3 15" id="KW-0547">Nucleotide-binding</keyword>
<keyword evidence="7" id="KW-0269">Exonuclease</keyword>
<dbReference type="PANTHER" id="PTHR11070:SF59">
    <property type="entry name" value="DNA 3'-5' HELICASE"/>
    <property type="match status" value="1"/>
</dbReference>
<evidence type="ECO:0000256" key="5">
    <source>
        <dbReference type="ARBA" id="ARBA00022801"/>
    </source>
</evidence>
<organism evidence="19 20">
    <name type="scientific">Rarobacter faecitabidus</name>
    <dbReference type="NCBI Taxonomy" id="13243"/>
    <lineage>
        <taxon>Bacteria</taxon>
        <taxon>Bacillati</taxon>
        <taxon>Actinomycetota</taxon>
        <taxon>Actinomycetes</taxon>
        <taxon>Micrococcales</taxon>
        <taxon>Rarobacteraceae</taxon>
        <taxon>Rarobacter</taxon>
    </lineage>
</organism>
<dbReference type="GO" id="GO:0005829">
    <property type="term" value="C:cytosol"/>
    <property type="evidence" value="ECO:0007669"/>
    <property type="project" value="TreeGrafter"/>
</dbReference>
<dbReference type="Gene3D" id="1.10.10.160">
    <property type="match status" value="1"/>
</dbReference>
<dbReference type="SUPFAM" id="SSF52980">
    <property type="entry name" value="Restriction endonuclease-like"/>
    <property type="match status" value="1"/>
</dbReference>
<comment type="similarity">
    <text evidence="1">Belongs to the helicase family. UvrD subfamily.</text>
</comment>
<dbReference type="SMART" id="SM00382">
    <property type="entry name" value="AAA"/>
    <property type="match status" value="1"/>
</dbReference>
<evidence type="ECO:0000256" key="13">
    <source>
        <dbReference type="ARBA" id="ARBA00034808"/>
    </source>
</evidence>
<dbReference type="GO" id="GO:0003677">
    <property type="term" value="F:DNA binding"/>
    <property type="evidence" value="ECO:0007669"/>
    <property type="project" value="UniProtKB-KW"/>
</dbReference>
<feature type="binding site" evidence="15">
    <location>
        <begin position="41"/>
        <end position="48"/>
    </location>
    <ligand>
        <name>ATP</name>
        <dbReference type="ChEBI" id="CHEBI:30616"/>
    </ligand>
</feature>
<feature type="domain" description="UvrD-like helicase ATP-binding" evidence="17">
    <location>
        <begin position="20"/>
        <end position="337"/>
    </location>
</feature>
<dbReference type="GO" id="GO:0004527">
    <property type="term" value="F:exonuclease activity"/>
    <property type="evidence" value="ECO:0007669"/>
    <property type="project" value="UniProtKB-KW"/>
</dbReference>
<feature type="domain" description="UvrD-like helicase C-terminal" evidence="18">
    <location>
        <begin position="400"/>
        <end position="706"/>
    </location>
</feature>
<keyword evidence="11" id="KW-0413">Isomerase</keyword>
<name>A0A542ZUS1_RARFA</name>
<dbReference type="InterPro" id="IPR014017">
    <property type="entry name" value="DNA_helicase_UvrD-like_C"/>
</dbReference>
<dbReference type="InterPro" id="IPR013986">
    <property type="entry name" value="DExx_box_DNA_helicase_dom_sf"/>
</dbReference>
<accession>A0A542ZUS1</accession>
<dbReference type="Pfam" id="PF00580">
    <property type="entry name" value="UvrD-helicase"/>
    <property type="match status" value="1"/>
</dbReference>
<sequence>MISSRTTTRPHGDGARPWEWDVAQRQVLAAAGTGQTIVVTGPPGSGKSTLAAEIAVQALGDAYGDRRVMVLTSSRRSAGRMREAVMARTDRTVKGVAVRSVASLAFAVLAAQARLLGEPDPVLITGPEQDVELAQLISGHLRGLGVPIHWPAEISADTLALAGFRAELRDVIMRCAERGLTPSDLAALAREHDRPAWAGVAAMYDEYLNVTDLASQSPDRGARFDSATIVDRASRVARSWAQDEIPARERWDLVVVDEYQDATAATARLLSALQSDGAQLILFADPDQTVQGFRGSRPDLVAAAELPRGTGPTSGGAGSIGAFGAQPIVLTRQYRFGADIAAVVAEVSAQIGAAAGVRHRLRPPGTVESTPAEPGPPNSTTCAQPPPQGASPPVATPRAAGFSPLSDAVAAISPSAGADSAAAGTSPAGAAARLHFRSRGDEVAWIAWRLRARHFVGGEPWSDFAVIVRSGTAVREIVADLQRSGVPARAEGAEGALKDDPMVRLLLETVLRGESGQWDDAYLTDLLGSPFGDLDPVAIRSLRRVLLADAGELGRRLLVQQFTSRGGLDALADSYLAGTPVAAAAYRVAAMITAAISAARVPGASAGFESAGVSDTLWRVWDAAGVAERIRDLAVQSGPRAVAADQSLDAMMTLFKQAEIYSERNAAATAAQFIRFIRQFDLPADSLAATSHGEAVDVLTPAQAAGRQWSHVIVAGVQVGTWPDLRLRDSLLGAVQLADIVDGRGDGRDPRAARRSVLDDELRLFEVACSRARFSLTITAVADDEIQPSPLCDLVCPEPDETMSAPPPLDLRGIVLRARHFGAITGPPEREAWATLLADLAKRGVAAADPATWYGVAAPTNPRALADRSSVAVSPSRVALAHQCSLRWAAETLDATPGSNVSNHVGSLVHGIARDLPEGDESAVVAALEERFGELNLRPGWPTMQIASEASEMARKLGEFQRLHGPPLARELEFSVDAGEVTVRGSIDRLDLAGAGLLVTDYKTGKAAMTAAEAEVDPQLATYQVALATGAVAEHANADTERPGQSDPDAIPVLPPAGARLVYLGTATKSASERSQRALAEFPDPQWAHRMVDQAADIMAAGRLWARIGDACRTCPIASSCPLQPQGETLVPPRGCSGTDTDAPRSDYSTVEDRRLQAKVGGDDA</sequence>
<dbReference type="InterPro" id="IPR003593">
    <property type="entry name" value="AAA+_ATPase"/>
</dbReference>
<dbReference type="GO" id="GO:0000725">
    <property type="term" value="P:recombinational repair"/>
    <property type="evidence" value="ECO:0007669"/>
    <property type="project" value="TreeGrafter"/>
</dbReference>
<evidence type="ECO:0000256" key="4">
    <source>
        <dbReference type="ARBA" id="ARBA00022763"/>
    </source>
</evidence>
<dbReference type="GO" id="GO:0043138">
    <property type="term" value="F:3'-5' DNA helicase activity"/>
    <property type="evidence" value="ECO:0007669"/>
    <property type="project" value="UniProtKB-EC"/>
</dbReference>
<dbReference type="GO" id="GO:0005524">
    <property type="term" value="F:ATP binding"/>
    <property type="evidence" value="ECO:0007669"/>
    <property type="project" value="UniProtKB-UniRule"/>
</dbReference>
<evidence type="ECO:0000256" key="6">
    <source>
        <dbReference type="ARBA" id="ARBA00022806"/>
    </source>
</evidence>
<feature type="region of interest" description="Disordered" evidence="16">
    <location>
        <begin position="1123"/>
        <end position="1165"/>
    </location>
</feature>
<dbReference type="PANTHER" id="PTHR11070">
    <property type="entry name" value="UVRD / RECB / PCRA DNA HELICASE FAMILY MEMBER"/>
    <property type="match status" value="1"/>
</dbReference>
<evidence type="ECO:0000256" key="11">
    <source>
        <dbReference type="ARBA" id="ARBA00023235"/>
    </source>
</evidence>
<dbReference type="InterPro" id="IPR011604">
    <property type="entry name" value="PDDEXK-like_dom_sf"/>
</dbReference>
<dbReference type="InterPro" id="IPR000212">
    <property type="entry name" value="DNA_helicase_UvrD/REP"/>
</dbReference>
<dbReference type="InterPro" id="IPR014016">
    <property type="entry name" value="UvrD-like_ATP-bd"/>
</dbReference>
<protein>
    <recommendedName>
        <fullName evidence="13">DNA 3'-5' helicase</fullName>
        <ecNumber evidence="13">5.6.2.4</ecNumber>
    </recommendedName>
</protein>
<evidence type="ECO:0000256" key="7">
    <source>
        <dbReference type="ARBA" id="ARBA00022839"/>
    </source>
</evidence>
<dbReference type="EC" id="5.6.2.4" evidence="13"/>
<reference evidence="19 20" key="1">
    <citation type="submission" date="2019-06" db="EMBL/GenBank/DDBJ databases">
        <title>Sequencing the genomes of 1000 actinobacteria strains.</title>
        <authorList>
            <person name="Klenk H.-P."/>
        </authorList>
    </citation>
    <scope>NUCLEOTIDE SEQUENCE [LARGE SCALE GENOMIC DNA]</scope>
    <source>
        <strain evidence="19 20">DSM 4813</strain>
    </source>
</reference>
<dbReference type="EMBL" id="VFOS01000001">
    <property type="protein sequence ID" value="TQL63940.1"/>
    <property type="molecule type" value="Genomic_DNA"/>
</dbReference>
<keyword evidence="8 15" id="KW-0067">ATP-binding</keyword>